<dbReference type="SMART" id="SM00481">
    <property type="entry name" value="POLIIIAc"/>
    <property type="match status" value="1"/>
</dbReference>
<dbReference type="Gene3D" id="1.10.150.650">
    <property type="match status" value="1"/>
</dbReference>
<evidence type="ECO:0000313" key="3">
    <source>
        <dbReference type="Proteomes" id="UP001596527"/>
    </source>
</evidence>
<feature type="domain" description="Polymerase/histidinol phosphatase N-terminal" evidence="1">
    <location>
        <begin position="4"/>
        <end position="69"/>
    </location>
</feature>
<sequence length="283" mass="30652">MIRIDPHTHSACSDGTDTPAELMTAAARAGLDVVGLTDHDTLVGWDEAAGEVGRTGVALMRGVEISCSAAGITVHLLAYMPDPADDALLAVFERTRASRLVRARRIVENLSADYPISWELVQRFAPQDGGPVGRPHIADALVAAGTFPDRSAAFAEALHPSGPYFVHHWAPDPVEAVTLVRRAGGVPVLAHPRARDRQNRVVPEETIAAMAEAGLFGLERDHRDQSPVEREEVDRIARRLGLQETGSSDYHGTGKPNRLGENLTLEYVYRAIEDEAGLEVIRP</sequence>
<comment type="caution">
    <text evidence="2">The sequence shown here is derived from an EMBL/GenBank/DDBJ whole genome shotgun (WGS) entry which is preliminary data.</text>
</comment>
<gene>
    <name evidence="2" type="ORF">ACFQWG_08730</name>
</gene>
<name>A0ABW2SP78_9ACTO</name>
<dbReference type="InterPro" id="IPR052018">
    <property type="entry name" value="PHP_domain"/>
</dbReference>
<reference evidence="3" key="1">
    <citation type="journal article" date="2019" name="Int. J. Syst. Evol. Microbiol.">
        <title>The Global Catalogue of Microorganisms (GCM) 10K type strain sequencing project: providing services to taxonomists for standard genome sequencing and annotation.</title>
        <authorList>
            <consortium name="The Broad Institute Genomics Platform"/>
            <consortium name="The Broad Institute Genome Sequencing Center for Infectious Disease"/>
            <person name="Wu L."/>
            <person name="Ma J."/>
        </authorList>
    </citation>
    <scope>NUCLEOTIDE SEQUENCE [LARGE SCALE GENOMIC DNA]</scope>
    <source>
        <strain evidence="3">CCUG 56698</strain>
    </source>
</reference>
<dbReference type="PANTHER" id="PTHR42924">
    <property type="entry name" value="EXONUCLEASE"/>
    <property type="match status" value="1"/>
</dbReference>
<proteinExistence type="predicted"/>
<dbReference type="CDD" id="cd07438">
    <property type="entry name" value="PHP_HisPPase_AMP"/>
    <property type="match status" value="1"/>
</dbReference>
<protein>
    <submittedName>
        <fullName evidence="2">PHP domain-containing protein</fullName>
    </submittedName>
</protein>
<evidence type="ECO:0000259" key="1">
    <source>
        <dbReference type="SMART" id="SM00481"/>
    </source>
</evidence>
<dbReference type="Pfam" id="PF02811">
    <property type="entry name" value="PHP"/>
    <property type="match status" value="1"/>
</dbReference>
<dbReference type="EMBL" id="JBHTEF010000001">
    <property type="protein sequence ID" value="MFC7581278.1"/>
    <property type="molecule type" value="Genomic_DNA"/>
</dbReference>
<dbReference type="RefSeq" id="WP_380974469.1">
    <property type="nucleotide sequence ID" value="NZ_JBHTEF010000001.1"/>
</dbReference>
<accession>A0ABW2SP78</accession>
<dbReference type="InterPro" id="IPR003141">
    <property type="entry name" value="Pol/His_phosphatase_N"/>
</dbReference>
<dbReference type="Gene3D" id="3.20.20.140">
    <property type="entry name" value="Metal-dependent hydrolases"/>
    <property type="match status" value="1"/>
</dbReference>
<dbReference type="PANTHER" id="PTHR42924:SF3">
    <property type="entry name" value="POLYMERASE_HISTIDINOL PHOSPHATASE N-TERMINAL DOMAIN-CONTAINING PROTEIN"/>
    <property type="match status" value="1"/>
</dbReference>
<evidence type="ECO:0000313" key="2">
    <source>
        <dbReference type="EMBL" id="MFC7581278.1"/>
    </source>
</evidence>
<organism evidence="2 3">
    <name type="scientific">Schaalia naturae</name>
    <dbReference type="NCBI Taxonomy" id="635203"/>
    <lineage>
        <taxon>Bacteria</taxon>
        <taxon>Bacillati</taxon>
        <taxon>Actinomycetota</taxon>
        <taxon>Actinomycetes</taxon>
        <taxon>Actinomycetales</taxon>
        <taxon>Actinomycetaceae</taxon>
        <taxon>Schaalia</taxon>
    </lineage>
</organism>
<dbReference type="SUPFAM" id="SSF89550">
    <property type="entry name" value="PHP domain-like"/>
    <property type="match status" value="1"/>
</dbReference>
<dbReference type="InterPro" id="IPR004013">
    <property type="entry name" value="PHP_dom"/>
</dbReference>
<dbReference type="InterPro" id="IPR016195">
    <property type="entry name" value="Pol/histidinol_Pase-like"/>
</dbReference>
<dbReference type="Proteomes" id="UP001596527">
    <property type="component" value="Unassembled WGS sequence"/>
</dbReference>
<keyword evidence="3" id="KW-1185">Reference proteome</keyword>